<reference evidence="1 2" key="1">
    <citation type="submission" date="2013-10" db="EMBL/GenBank/DDBJ databases">
        <title>Whole Genome Shotgun Sequence of Photorhabdus temperata J3.</title>
        <authorList>
            <person name="Park G.-S."/>
            <person name="Hong S.-J."/>
            <person name="Shin J.-H."/>
        </authorList>
    </citation>
    <scope>NUCLEOTIDE SEQUENCE [LARGE SCALE GENOMIC DNA]</scope>
    <source>
        <strain evidence="1 2">J3</strain>
    </source>
</reference>
<comment type="caution">
    <text evidence="1">The sequence shown here is derived from an EMBL/GenBank/DDBJ whole genome shotgun (WGS) entry which is preliminary data.</text>
</comment>
<dbReference type="RefSeq" id="WP_023045761.1">
    <property type="nucleotide sequence ID" value="NZ_AXDT01000193.1"/>
</dbReference>
<dbReference type="AlphaFoldDB" id="U7QUC0"/>
<proteinExistence type="predicted"/>
<dbReference type="Proteomes" id="UP000017133">
    <property type="component" value="Unassembled WGS sequence"/>
</dbReference>
<evidence type="ECO:0000313" key="2">
    <source>
        <dbReference type="Proteomes" id="UP000017133"/>
    </source>
</evidence>
<sequence>MKPALPDAVASLKITLPVIEGFIKAISTLPLTLAANNGSLLLKSHNID</sequence>
<accession>U7QUC0</accession>
<organism evidence="1 2">
    <name type="scientific">Photorhabdus temperata J3</name>
    <dbReference type="NCBI Taxonomy" id="1389415"/>
    <lineage>
        <taxon>Bacteria</taxon>
        <taxon>Pseudomonadati</taxon>
        <taxon>Pseudomonadota</taxon>
        <taxon>Gammaproteobacteria</taxon>
        <taxon>Enterobacterales</taxon>
        <taxon>Morganellaceae</taxon>
        <taxon>Photorhabdus</taxon>
    </lineage>
</organism>
<keyword evidence="2" id="KW-1185">Reference proteome</keyword>
<dbReference type="EMBL" id="AXDT01000193">
    <property type="protein sequence ID" value="ERT11453.1"/>
    <property type="molecule type" value="Genomic_DNA"/>
</dbReference>
<evidence type="ECO:0000313" key="1">
    <source>
        <dbReference type="EMBL" id="ERT11453.1"/>
    </source>
</evidence>
<dbReference type="PATRIC" id="fig|1389415.4.peg.3854"/>
<gene>
    <name evidence="1" type="ORF">O185_19270</name>
</gene>
<protein>
    <submittedName>
        <fullName evidence="1">Uncharacterized protein</fullName>
    </submittedName>
</protein>
<name>U7QUC0_PHOTE</name>